<sequence>MIDTISNILKNSMRLISKKFKASISLTGGIDSKMTLAAAKDFYQSFRYFSFYSTQAEEKDALAANKICKELTLEHKVYKVPQTNEEIGNFNLLSQIIDHNSAYIKKHKETELRKIIHLYQESEIEMEVKSHVSEIGRAFYYKKLGKKILPRPISPRHMSNLYKRNMFNRETLRYMDNAFLEFIQMTDFGKSFKNRYDESDMFYWEHRMSQWASLVKQDFDFSHNTTIIYNNRQLLDLFMNFTLEDRINDNPQKEIIEGLNPKLFDLNIKNDNAMKNKKRIILEKVFFELNSLIP</sequence>
<evidence type="ECO:0000313" key="1">
    <source>
        <dbReference type="EMBL" id="MBS4184537.1"/>
    </source>
</evidence>
<keyword evidence="3" id="KW-1185">Reference proteome</keyword>
<name>A0A942YAF7_9BACI</name>
<organism evidence="1">
    <name type="scientific">Neobacillus citreus</name>
    <dbReference type="NCBI Taxonomy" id="2833578"/>
    <lineage>
        <taxon>Bacteria</taxon>
        <taxon>Bacillati</taxon>
        <taxon>Bacillota</taxon>
        <taxon>Bacilli</taxon>
        <taxon>Bacillales</taxon>
        <taxon>Bacillaceae</taxon>
        <taxon>Neobacillus</taxon>
    </lineage>
</organism>
<keyword evidence="1" id="KW-0436">Ligase</keyword>
<dbReference type="EMBL" id="JAGYPE010000004">
    <property type="protein sequence ID" value="MBS4184537.1"/>
    <property type="molecule type" value="Genomic_DNA"/>
</dbReference>
<dbReference type="Proteomes" id="UP000677265">
    <property type="component" value="Unassembled WGS sequence"/>
</dbReference>
<protein>
    <submittedName>
        <fullName evidence="1">7-cyano-7-deazaguanine synthase</fullName>
        <ecNumber evidence="1">6.3.4.20</ecNumber>
    </submittedName>
</protein>
<dbReference type="GO" id="GO:0016874">
    <property type="term" value="F:ligase activity"/>
    <property type="evidence" value="ECO:0007669"/>
    <property type="project" value="UniProtKB-KW"/>
</dbReference>
<dbReference type="Gene3D" id="3.40.50.620">
    <property type="entry name" value="HUPs"/>
    <property type="match status" value="1"/>
</dbReference>
<dbReference type="SUPFAM" id="SSF52402">
    <property type="entry name" value="Adenine nucleotide alpha hydrolases-like"/>
    <property type="match status" value="1"/>
</dbReference>
<dbReference type="AlphaFoldDB" id="A0A942YAF7"/>
<evidence type="ECO:0000313" key="2">
    <source>
        <dbReference type="EMBL" id="MCH6266002.1"/>
    </source>
</evidence>
<gene>
    <name evidence="2" type="ORF">KHB02_010745</name>
    <name evidence="1" type="ORF">KHB02_24370</name>
</gene>
<evidence type="ECO:0000313" key="3">
    <source>
        <dbReference type="Proteomes" id="UP000677265"/>
    </source>
</evidence>
<reference evidence="1" key="1">
    <citation type="submission" date="2021-05" db="EMBL/GenBank/DDBJ databases">
        <title>Novel Bacillus species.</title>
        <authorList>
            <person name="Liu G."/>
        </authorList>
    </citation>
    <scope>NUCLEOTIDE SEQUENCE</scope>
    <source>
        <strain evidence="1 3">FJAT-50051</strain>
    </source>
</reference>
<dbReference type="EC" id="6.3.4.20" evidence="1"/>
<proteinExistence type="predicted"/>
<dbReference type="Pfam" id="PF06508">
    <property type="entry name" value="QueC"/>
    <property type="match status" value="1"/>
</dbReference>
<dbReference type="InterPro" id="IPR014729">
    <property type="entry name" value="Rossmann-like_a/b/a_fold"/>
</dbReference>
<dbReference type="InterPro" id="IPR018317">
    <property type="entry name" value="QueC"/>
</dbReference>
<dbReference type="RefSeq" id="WP_213144409.1">
    <property type="nucleotide sequence ID" value="NZ_JAGYPE020000015.1"/>
</dbReference>
<dbReference type="EMBL" id="JAGYPE020000015">
    <property type="protein sequence ID" value="MCH6266002.1"/>
    <property type="molecule type" value="Genomic_DNA"/>
</dbReference>
<comment type="caution">
    <text evidence="1">The sequence shown here is derived from an EMBL/GenBank/DDBJ whole genome shotgun (WGS) entry which is preliminary data.</text>
</comment>
<accession>A0A942YAF7</accession>